<reference evidence="1 2" key="1">
    <citation type="submission" date="2016-11" db="EMBL/GenBank/DDBJ databases">
        <title>The macronuclear genome of Stentor coeruleus: a giant cell with tiny introns.</title>
        <authorList>
            <person name="Slabodnick M."/>
            <person name="Ruby J.G."/>
            <person name="Reiff S.B."/>
            <person name="Swart E.C."/>
            <person name="Gosai S."/>
            <person name="Prabakaran S."/>
            <person name="Witkowska E."/>
            <person name="Larue G.E."/>
            <person name="Fisher S."/>
            <person name="Freeman R.M."/>
            <person name="Gunawardena J."/>
            <person name="Chu W."/>
            <person name="Stover N.A."/>
            <person name="Gregory B.D."/>
            <person name="Nowacki M."/>
            <person name="Derisi J."/>
            <person name="Roy S.W."/>
            <person name="Marshall W.F."/>
            <person name="Sood P."/>
        </authorList>
    </citation>
    <scope>NUCLEOTIDE SEQUENCE [LARGE SCALE GENOMIC DNA]</scope>
    <source>
        <strain evidence="1">WM001</strain>
    </source>
</reference>
<organism evidence="1 2">
    <name type="scientific">Stentor coeruleus</name>
    <dbReference type="NCBI Taxonomy" id="5963"/>
    <lineage>
        <taxon>Eukaryota</taxon>
        <taxon>Sar</taxon>
        <taxon>Alveolata</taxon>
        <taxon>Ciliophora</taxon>
        <taxon>Postciliodesmatophora</taxon>
        <taxon>Heterotrichea</taxon>
        <taxon>Heterotrichida</taxon>
        <taxon>Stentoridae</taxon>
        <taxon>Stentor</taxon>
    </lineage>
</organism>
<dbReference type="OrthoDB" id="422005at2759"/>
<keyword evidence="2" id="KW-1185">Reference proteome</keyword>
<dbReference type="SUPFAM" id="SSF50249">
    <property type="entry name" value="Nucleic acid-binding proteins"/>
    <property type="match status" value="1"/>
</dbReference>
<protein>
    <recommendedName>
        <fullName evidence="3">CSD domain-containing protein</fullName>
    </recommendedName>
</protein>
<evidence type="ECO:0000313" key="2">
    <source>
        <dbReference type="Proteomes" id="UP000187209"/>
    </source>
</evidence>
<accession>A0A1R2AM67</accession>
<comment type="caution">
    <text evidence="1">The sequence shown here is derived from an EMBL/GenBank/DDBJ whole genome shotgun (WGS) entry which is preliminary data.</text>
</comment>
<proteinExistence type="predicted"/>
<dbReference type="EMBL" id="MPUH01002039">
    <property type="protein sequence ID" value="OMJ65599.1"/>
    <property type="molecule type" value="Genomic_DNA"/>
</dbReference>
<dbReference type="Gene3D" id="2.40.50.140">
    <property type="entry name" value="Nucleic acid-binding proteins"/>
    <property type="match status" value="1"/>
</dbReference>
<evidence type="ECO:0000313" key="1">
    <source>
        <dbReference type="EMBL" id="OMJ65599.1"/>
    </source>
</evidence>
<dbReference type="AlphaFoldDB" id="A0A1R2AM67"/>
<dbReference type="InterPro" id="IPR012340">
    <property type="entry name" value="NA-bd_OB-fold"/>
</dbReference>
<name>A0A1R2AM67_9CILI</name>
<sequence>MEMNLTSLHSRQLSSTLGPTFSPYSPLPGHTRSNSNVFFNSSVSISELKKIGEDTSIEKLYHTWGETQKKFNEWASNSSSPVKTSPAKFTPKLTKYPFLLTPPPGFEKIKPILQLSDISTESEISPSHDKRKLCKVIENDVKLQAPPFKYGLIKREKRGTFEEESVLNDKFTGEIKFYQLKKRFGFISLDMDKSDVFLCEDDLVLSGVSIKKFKEAIFKKIVIRFEFYIKNYNENGVDKRKAVDINLLTDLN</sequence>
<gene>
    <name evidence="1" type="ORF">SteCoe_37931</name>
</gene>
<evidence type="ECO:0008006" key="3">
    <source>
        <dbReference type="Google" id="ProtNLM"/>
    </source>
</evidence>
<dbReference type="Proteomes" id="UP000187209">
    <property type="component" value="Unassembled WGS sequence"/>
</dbReference>